<dbReference type="eggNOG" id="COG1082">
    <property type="taxonomic scope" value="Bacteria"/>
</dbReference>
<dbReference type="PANTHER" id="PTHR12110">
    <property type="entry name" value="HYDROXYPYRUVATE ISOMERASE"/>
    <property type="match status" value="1"/>
</dbReference>
<dbReference type="SUPFAM" id="SSF51658">
    <property type="entry name" value="Xylose isomerase-like"/>
    <property type="match status" value="1"/>
</dbReference>
<dbReference type="Pfam" id="PF01261">
    <property type="entry name" value="AP_endonuc_2"/>
    <property type="match status" value="1"/>
</dbReference>
<dbReference type="Proteomes" id="UP000028123">
    <property type="component" value="Unassembled WGS sequence"/>
</dbReference>
<dbReference type="OrthoDB" id="3185623at2"/>
<keyword evidence="3" id="KW-1185">Reference proteome</keyword>
<keyword evidence="2" id="KW-0378">Hydrolase</keyword>
<dbReference type="AlphaFoldDB" id="A0A081NXB1"/>
<evidence type="ECO:0000313" key="2">
    <source>
        <dbReference type="EMBL" id="KEQ23084.1"/>
    </source>
</evidence>
<organism evidence="2 3">
    <name type="scientific">Paenibacillus tyrfis</name>
    <dbReference type="NCBI Taxonomy" id="1501230"/>
    <lineage>
        <taxon>Bacteria</taxon>
        <taxon>Bacillati</taxon>
        <taxon>Bacillota</taxon>
        <taxon>Bacilli</taxon>
        <taxon>Bacillales</taxon>
        <taxon>Paenibacillaceae</taxon>
        <taxon>Paenibacillus</taxon>
    </lineage>
</organism>
<dbReference type="PANTHER" id="PTHR12110:SF53">
    <property type="entry name" value="BLR5974 PROTEIN"/>
    <property type="match status" value="1"/>
</dbReference>
<evidence type="ECO:0000259" key="1">
    <source>
        <dbReference type="Pfam" id="PF01261"/>
    </source>
</evidence>
<dbReference type="GO" id="GO:0004519">
    <property type="term" value="F:endonuclease activity"/>
    <property type="evidence" value="ECO:0007669"/>
    <property type="project" value="UniProtKB-KW"/>
</dbReference>
<reference evidence="2 3" key="1">
    <citation type="submission" date="2014-06" db="EMBL/GenBank/DDBJ databases">
        <title>Draft genome sequence of Paenibacillus sp. MSt1.</title>
        <authorList>
            <person name="Aw Y.K."/>
            <person name="Ong K.S."/>
            <person name="Gan H.M."/>
            <person name="Lee S.M."/>
        </authorList>
    </citation>
    <scope>NUCLEOTIDE SEQUENCE [LARGE SCALE GENOMIC DNA]</scope>
    <source>
        <strain evidence="2 3">MSt1</strain>
    </source>
</reference>
<dbReference type="EMBL" id="JNVM01000026">
    <property type="protein sequence ID" value="KEQ23084.1"/>
    <property type="molecule type" value="Genomic_DNA"/>
</dbReference>
<keyword evidence="2" id="KW-0540">Nuclease</keyword>
<dbReference type="InterPro" id="IPR050312">
    <property type="entry name" value="IolE/XylAMocC-like"/>
</dbReference>
<name>A0A081NXB1_9BACL</name>
<proteinExistence type="predicted"/>
<comment type="caution">
    <text evidence="2">The sequence shown here is derived from an EMBL/GenBank/DDBJ whole genome shotgun (WGS) entry which is preliminary data.</text>
</comment>
<gene>
    <name evidence="2" type="ORF">ET33_18655</name>
</gene>
<accession>A0A081NXB1</accession>
<evidence type="ECO:0000313" key="3">
    <source>
        <dbReference type="Proteomes" id="UP000028123"/>
    </source>
</evidence>
<keyword evidence="2" id="KW-0255">Endonuclease</keyword>
<dbReference type="InterPro" id="IPR013022">
    <property type="entry name" value="Xyl_isomerase-like_TIM-brl"/>
</dbReference>
<sequence length="280" mass="31030">MKIALSVWSVHSYFNSGEWSHEDLAEFVVNETKATGIEVLTRYWKPEELESFRAALDRHHLEVAAIGASNNFSFSDPAKRAEQVRGITGAVDLARTLGTRIVRVFAGDVPPDGSSYDEVKGWIVEGLREAAAYAAEKDVLLCLENHGVFAGKADQVLDILREVDSPFLRSTFDTGNFLLVNEHPGEALETLHAQVAHVHFKDFVRVDDNYTGRSYQALSGDRFAGRIAGEGSIDLNSLITRLRQADYDGWLTVEYEGDDEQKSGAIRSVANLDRILSTII</sequence>
<feature type="domain" description="Xylose isomerase-like TIM barrel" evidence="1">
    <location>
        <begin position="31"/>
        <end position="271"/>
    </location>
</feature>
<dbReference type="Gene3D" id="3.20.20.150">
    <property type="entry name" value="Divalent-metal-dependent TIM barrel enzymes"/>
    <property type="match status" value="1"/>
</dbReference>
<dbReference type="InterPro" id="IPR036237">
    <property type="entry name" value="Xyl_isomerase-like_sf"/>
</dbReference>
<dbReference type="RefSeq" id="WP_036689844.1">
    <property type="nucleotide sequence ID" value="NZ_FYEP01000027.1"/>
</dbReference>
<protein>
    <submittedName>
        <fullName evidence="2">AP endonuclease</fullName>
    </submittedName>
</protein>